<dbReference type="EMBL" id="WTVQ01000031">
    <property type="protein sequence ID" value="NMG76362.1"/>
    <property type="molecule type" value="Genomic_DNA"/>
</dbReference>
<dbReference type="Gene3D" id="3.90.550.10">
    <property type="entry name" value="Spore Coat Polysaccharide Biosynthesis Protein SpsA, Chain A"/>
    <property type="match status" value="1"/>
</dbReference>
<dbReference type="Pfam" id="PF09837">
    <property type="entry name" value="DUF2064"/>
    <property type="match status" value="1"/>
</dbReference>
<dbReference type="RefSeq" id="WP_169261508.1">
    <property type="nucleotide sequence ID" value="NZ_WTVQ01000031.1"/>
</dbReference>
<organism evidence="1 2">
    <name type="scientific">Aromatoleum diolicum</name>
    <dbReference type="NCBI Taxonomy" id="75796"/>
    <lineage>
        <taxon>Bacteria</taxon>
        <taxon>Pseudomonadati</taxon>
        <taxon>Pseudomonadota</taxon>
        <taxon>Betaproteobacteria</taxon>
        <taxon>Rhodocyclales</taxon>
        <taxon>Rhodocyclaceae</taxon>
        <taxon>Aromatoleum</taxon>
    </lineage>
</organism>
<gene>
    <name evidence="1" type="ORF">GPA25_16505</name>
</gene>
<dbReference type="PANTHER" id="PTHR36529">
    <property type="entry name" value="SLL1095 PROTEIN"/>
    <property type="match status" value="1"/>
</dbReference>
<dbReference type="NCBIfam" id="TIGR04282">
    <property type="entry name" value="glyco_like_cofC"/>
    <property type="match status" value="1"/>
</dbReference>
<dbReference type="InterPro" id="IPR018641">
    <property type="entry name" value="Trfase_1_rSAM/seldom-assoc"/>
</dbReference>
<name>A0ABX1QFT5_9RHOO</name>
<keyword evidence="2" id="KW-1185">Reference proteome</keyword>
<reference evidence="1 2" key="1">
    <citation type="submission" date="2019-12" db="EMBL/GenBank/DDBJ databases">
        <title>Comparative genomics gives insights into the taxonomy of the Azoarcus-Aromatoleum group and reveals separate origins of nif in the plant-associated Azoarcus and non-plant-associated Aromatoleum sub-groups.</title>
        <authorList>
            <person name="Lafos M."/>
            <person name="Maluk M."/>
            <person name="Batista M."/>
            <person name="Junghare M."/>
            <person name="Carmona M."/>
            <person name="Faoro H."/>
            <person name="Cruz L.M."/>
            <person name="Battistoni F."/>
            <person name="De Souza E."/>
            <person name="Pedrosa F."/>
            <person name="Chen W.-M."/>
            <person name="Poole P.S."/>
            <person name="Dixon R.A."/>
            <person name="James E.K."/>
        </authorList>
    </citation>
    <scope>NUCLEOTIDE SEQUENCE [LARGE SCALE GENOMIC DNA]</scope>
    <source>
        <strain evidence="1 2">22Lin</strain>
    </source>
</reference>
<dbReference type="Proteomes" id="UP000648984">
    <property type="component" value="Unassembled WGS sequence"/>
</dbReference>
<dbReference type="PANTHER" id="PTHR36529:SF1">
    <property type="entry name" value="GLYCOSYLTRANSFERASE"/>
    <property type="match status" value="1"/>
</dbReference>
<comment type="caution">
    <text evidence="1">The sequence shown here is derived from an EMBL/GenBank/DDBJ whole genome shotgun (WGS) entry which is preliminary data.</text>
</comment>
<evidence type="ECO:0000313" key="2">
    <source>
        <dbReference type="Proteomes" id="UP000648984"/>
    </source>
</evidence>
<evidence type="ECO:0000313" key="1">
    <source>
        <dbReference type="EMBL" id="NMG76362.1"/>
    </source>
</evidence>
<dbReference type="InterPro" id="IPR029044">
    <property type="entry name" value="Nucleotide-diphossugar_trans"/>
</dbReference>
<dbReference type="SUPFAM" id="SSF53448">
    <property type="entry name" value="Nucleotide-diphospho-sugar transferases"/>
    <property type="match status" value="1"/>
</dbReference>
<sequence length="211" mass="22970">MKPTRIVIIAKAPIPGFVKTRLIPALGPDRAAGLARRMCEHAVHVAVDADIGVVELCVSPTPSDPAWHQLALPDRLIWSDQGGGDLGARMARAAERTIRGGESVLLIGTDCPALSATHLREAAHALHEHDTALAPTADGGYALLGLRHFHPLLFDNMPWSTETVAFETLCRLGRLGWTVKNLRRMHDIDEPADLKWLPQGWRSEADPFVPG</sequence>
<proteinExistence type="predicted"/>
<accession>A0ABX1QFT5</accession>
<protein>
    <submittedName>
        <fullName evidence="1">DUF2064 domain-containing protein</fullName>
    </submittedName>
</protein>